<sequence length="60" mass="6909">MRLTHSRSVLYKGYYNFANKDFADLMMMGDYTDGILKNKSSEWDFIPENVAIVRNPVTSG</sequence>
<keyword evidence="2" id="KW-1185">Reference proteome</keyword>
<reference evidence="1 2" key="1">
    <citation type="submission" date="2024-11" db="EMBL/GenBank/DDBJ databases">
        <title>Adaptive evolution of stress response genes in parasites aligns with host niche diversity.</title>
        <authorList>
            <person name="Hahn C."/>
            <person name="Resl P."/>
        </authorList>
    </citation>
    <scope>NUCLEOTIDE SEQUENCE [LARGE SCALE GENOMIC DNA]</scope>
    <source>
        <strain evidence="1">EGGRZ-B1_66</strain>
        <tissue evidence="1">Body</tissue>
    </source>
</reference>
<proteinExistence type="predicted"/>
<evidence type="ECO:0000313" key="2">
    <source>
        <dbReference type="Proteomes" id="UP001626550"/>
    </source>
</evidence>
<comment type="caution">
    <text evidence="1">The sequence shown here is derived from an EMBL/GenBank/DDBJ whole genome shotgun (WGS) entry which is preliminary data.</text>
</comment>
<protein>
    <submittedName>
        <fullName evidence="1">Uncharacterized protein</fullName>
    </submittedName>
</protein>
<evidence type="ECO:0000313" key="1">
    <source>
        <dbReference type="EMBL" id="KAL3310852.1"/>
    </source>
</evidence>
<organism evidence="1 2">
    <name type="scientific">Cichlidogyrus casuarinus</name>
    <dbReference type="NCBI Taxonomy" id="1844966"/>
    <lineage>
        <taxon>Eukaryota</taxon>
        <taxon>Metazoa</taxon>
        <taxon>Spiralia</taxon>
        <taxon>Lophotrochozoa</taxon>
        <taxon>Platyhelminthes</taxon>
        <taxon>Monogenea</taxon>
        <taxon>Monopisthocotylea</taxon>
        <taxon>Dactylogyridea</taxon>
        <taxon>Ancyrocephalidae</taxon>
        <taxon>Cichlidogyrus</taxon>
    </lineage>
</organism>
<gene>
    <name evidence="1" type="ORF">Ciccas_010576</name>
</gene>
<dbReference type="EMBL" id="JBJKFK010002617">
    <property type="protein sequence ID" value="KAL3310852.1"/>
    <property type="molecule type" value="Genomic_DNA"/>
</dbReference>
<dbReference type="Proteomes" id="UP001626550">
    <property type="component" value="Unassembled WGS sequence"/>
</dbReference>
<dbReference type="AlphaFoldDB" id="A0ABD2PVD6"/>
<accession>A0ABD2PVD6</accession>
<name>A0ABD2PVD6_9PLAT</name>